<accession>A0A210PPT8</accession>
<dbReference type="PANTHER" id="PTHR24025">
    <property type="entry name" value="DESMOGLEIN FAMILY MEMBER"/>
    <property type="match status" value="1"/>
</dbReference>
<keyword evidence="7 9" id="KW-0472">Membrane</keyword>
<evidence type="ECO:0000256" key="9">
    <source>
        <dbReference type="SAM" id="Phobius"/>
    </source>
</evidence>
<keyword evidence="12" id="KW-1185">Reference proteome</keyword>
<dbReference type="Proteomes" id="UP000242188">
    <property type="component" value="Unassembled WGS sequence"/>
</dbReference>
<dbReference type="SMART" id="SM00112">
    <property type="entry name" value="CA"/>
    <property type="match status" value="7"/>
</dbReference>
<evidence type="ECO:0000259" key="10">
    <source>
        <dbReference type="PROSITE" id="PS50268"/>
    </source>
</evidence>
<comment type="caution">
    <text evidence="11">The sequence shown here is derived from an EMBL/GenBank/DDBJ whole genome shotgun (WGS) entry which is preliminary data.</text>
</comment>
<keyword evidence="5" id="KW-0130">Cell adhesion</keyword>
<dbReference type="InterPro" id="IPR002126">
    <property type="entry name" value="Cadherin-like_dom"/>
</dbReference>
<keyword evidence="3" id="KW-0677">Repeat</keyword>
<evidence type="ECO:0000256" key="6">
    <source>
        <dbReference type="ARBA" id="ARBA00022989"/>
    </source>
</evidence>
<evidence type="ECO:0000256" key="5">
    <source>
        <dbReference type="ARBA" id="ARBA00022889"/>
    </source>
</evidence>
<feature type="domain" description="Cadherin" evidence="10">
    <location>
        <begin position="914"/>
        <end position="1019"/>
    </location>
</feature>
<dbReference type="OrthoDB" id="6102227at2759"/>
<dbReference type="Pfam" id="PF00028">
    <property type="entry name" value="Cadherin"/>
    <property type="match status" value="2"/>
</dbReference>
<dbReference type="GO" id="GO:0005886">
    <property type="term" value="C:plasma membrane"/>
    <property type="evidence" value="ECO:0007669"/>
    <property type="project" value="InterPro"/>
</dbReference>
<dbReference type="GO" id="GO:0005911">
    <property type="term" value="C:cell-cell junction"/>
    <property type="evidence" value="ECO:0007669"/>
    <property type="project" value="TreeGrafter"/>
</dbReference>
<protein>
    <submittedName>
        <fullName evidence="11">Protein dachsous</fullName>
    </submittedName>
</protein>
<dbReference type="PROSITE" id="PS00232">
    <property type="entry name" value="CADHERIN_1"/>
    <property type="match status" value="1"/>
</dbReference>
<reference evidence="11 12" key="1">
    <citation type="journal article" date="2017" name="Nat. Ecol. Evol.">
        <title>Scallop genome provides insights into evolution of bilaterian karyotype and development.</title>
        <authorList>
            <person name="Wang S."/>
            <person name="Zhang J."/>
            <person name="Jiao W."/>
            <person name="Li J."/>
            <person name="Xun X."/>
            <person name="Sun Y."/>
            <person name="Guo X."/>
            <person name="Huan P."/>
            <person name="Dong B."/>
            <person name="Zhang L."/>
            <person name="Hu X."/>
            <person name="Sun X."/>
            <person name="Wang J."/>
            <person name="Zhao C."/>
            <person name="Wang Y."/>
            <person name="Wang D."/>
            <person name="Huang X."/>
            <person name="Wang R."/>
            <person name="Lv J."/>
            <person name="Li Y."/>
            <person name="Zhang Z."/>
            <person name="Liu B."/>
            <person name="Lu W."/>
            <person name="Hui Y."/>
            <person name="Liang J."/>
            <person name="Zhou Z."/>
            <person name="Hou R."/>
            <person name="Li X."/>
            <person name="Liu Y."/>
            <person name="Li H."/>
            <person name="Ning X."/>
            <person name="Lin Y."/>
            <person name="Zhao L."/>
            <person name="Xing Q."/>
            <person name="Dou J."/>
            <person name="Li Y."/>
            <person name="Mao J."/>
            <person name="Guo H."/>
            <person name="Dou H."/>
            <person name="Li T."/>
            <person name="Mu C."/>
            <person name="Jiang W."/>
            <person name="Fu Q."/>
            <person name="Fu X."/>
            <person name="Miao Y."/>
            <person name="Liu J."/>
            <person name="Yu Q."/>
            <person name="Li R."/>
            <person name="Liao H."/>
            <person name="Li X."/>
            <person name="Kong Y."/>
            <person name="Jiang Z."/>
            <person name="Chourrout D."/>
            <person name="Li R."/>
            <person name="Bao Z."/>
        </authorList>
    </citation>
    <scope>NUCLEOTIDE SEQUENCE [LARGE SCALE GENOMIC DNA]</scope>
    <source>
        <strain evidence="11 12">PY_sf001</strain>
    </source>
</reference>
<dbReference type="GO" id="GO:0007156">
    <property type="term" value="P:homophilic cell adhesion via plasma membrane adhesion molecules"/>
    <property type="evidence" value="ECO:0007669"/>
    <property type="project" value="InterPro"/>
</dbReference>
<dbReference type="PROSITE" id="PS50268">
    <property type="entry name" value="CADHERIN_2"/>
    <property type="match status" value="4"/>
</dbReference>
<dbReference type="SUPFAM" id="SSF49313">
    <property type="entry name" value="Cadherin-like"/>
    <property type="match status" value="5"/>
</dbReference>
<dbReference type="PRINTS" id="PR00205">
    <property type="entry name" value="CADHERIN"/>
</dbReference>
<evidence type="ECO:0000256" key="3">
    <source>
        <dbReference type="ARBA" id="ARBA00022737"/>
    </source>
</evidence>
<dbReference type="AlphaFoldDB" id="A0A210PPT8"/>
<dbReference type="InterPro" id="IPR020894">
    <property type="entry name" value="Cadherin_CS"/>
</dbReference>
<keyword evidence="2 9" id="KW-0812">Transmembrane</keyword>
<dbReference type="Gene3D" id="2.60.40.60">
    <property type="entry name" value="Cadherins"/>
    <property type="match status" value="7"/>
</dbReference>
<organism evidence="11 12">
    <name type="scientific">Mizuhopecten yessoensis</name>
    <name type="common">Japanese scallop</name>
    <name type="synonym">Patinopecten yessoensis</name>
    <dbReference type="NCBI Taxonomy" id="6573"/>
    <lineage>
        <taxon>Eukaryota</taxon>
        <taxon>Metazoa</taxon>
        <taxon>Spiralia</taxon>
        <taxon>Lophotrochozoa</taxon>
        <taxon>Mollusca</taxon>
        <taxon>Bivalvia</taxon>
        <taxon>Autobranchia</taxon>
        <taxon>Pteriomorphia</taxon>
        <taxon>Pectinida</taxon>
        <taxon>Pectinoidea</taxon>
        <taxon>Pectinidae</taxon>
        <taxon>Mizuhopecten</taxon>
    </lineage>
</organism>
<feature type="domain" description="Cadherin" evidence="10">
    <location>
        <begin position="1020"/>
        <end position="1123"/>
    </location>
</feature>
<evidence type="ECO:0000256" key="1">
    <source>
        <dbReference type="ARBA" id="ARBA00004370"/>
    </source>
</evidence>
<name>A0A210PPT8_MIZYE</name>
<feature type="domain" description="Cadherin" evidence="10">
    <location>
        <begin position="812"/>
        <end position="917"/>
    </location>
</feature>
<feature type="domain" description="Cadherin" evidence="10">
    <location>
        <begin position="726"/>
        <end position="807"/>
    </location>
</feature>
<dbReference type="GO" id="GO:0005509">
    <property type="term" value="F:calcium ion binding"/>
    <property type="evidence" value="ECO:0007669"/>
    <property type="project" value="UniProtKB-UniRule"/>
</dbReference>
<proteinExistence type="predicted"/>
<comment type="subcellular location">
    <subcellularLocation>
        <location evidence="1">Membrane</location>
    </subcellularLocation>
</comment>
<dbReference type="PANTHER" id="PTHR24025:SF23">
    <property type="entry name" value="NEURAL-CADHERIN"/>
    <property type="match status" value="1"/>
</dbReference>
<feature type="transmembrane region" description="Helical" evidence="9">
    <location>
        <begin position="1139"/>
        <end position="1161"/>
    </location>
</feature>
<dbReference type="InterPro" id="IPR050971">
    <property type="entry name" value="Cadherin-domain_protein"/>
</dbReference>
<evidence type="ECO:0000256" key="8">
    <source>
        <dbReference type="PROSITE-ProRule" id="PRU00043"/>
    </source>
</evidence>
<evidence type="ECO:0000256" key="2">
    <source>
        <dbReference type="ARBA" id="ARBA00022692"/>
    </source>
</evidence>
<keyword evidence="6 9" id="KW-1133">Transmembrane helix</keyword>
<dbReference type="EMBL" id="NEDP02005564">
    <property type="protein sequence ID" value="OWF38515.1"/>
    <property type="molecule type" value="Genomic_DNA"/>
</dbReference>
<evidence type="ECO:0000313" key="11">
    <source>
        <dbReference type="EMBL" id="OWF38515.1"/>
    </source>
</evidence>
<dbReference type="CDD" id="cd11304">
    <property type="entry name" value="Cadherin_repeat"/>
    <property type="match status" value="3"/>
</dbReference>
<keyword evidence="4 8" id="KW-0106">Calcium</keyword>
<evidence type="ECO:0000256" key="4">
    <source>
        <dbReference type="ARBA" id="ARBA00022837"/>
    </source>
</evidence>
<gene>
    <name evidence="11" type="ORF">KP79_PYT24006</name>
</gene>
<evidence type="ECO:0000256" key="7">
    <source>
        <dbReference type="ARBA" id="ARBA00023136"/>
    </source>
</evidence>
<dbReference type="InterPro" id="IPR015919">
    <property type="entry name" value="Cadherin-like_sf"/>
</dbReference>
<evidence type="ECO:0000313" key="12">
    <source>
        <dbReference type="Proteomes" id="UP000242188"/>
    </source>
</evidence>
<sequence length="1232" mass="130823">MESLVGSTVTALTPVSPLNVSDPESDTFNCLVSNVAPTVTGFAVTLVGTDYNFFMTSNPGFEHDDDNLYTVTITCTDSNSEAASGDISVNILPNTPPTIAGMPAFENVLEGESVTRLVYTISVSDVESDTYTCAITPTNFPFNLQLNGAVYSIHLNDNPSLNHAATPSYTITITCTDAFGESNGGVLQITVTPNNAPVMSGLPATVSVSNIETASRSLKTVTVTDSDGQTVTCSVTSSPSGPFSMVQDYKVYLDANSNTAIAAAAATTFAVTVSCTDSTDTTSAVLTVDVTSNNYPSLDNLPAFVNLDESAVGSTAVADTLLTLTVTEPDGETYWCELTPAVTGFALLDNSGTYNVYLAINPGFEYDTMSQYTLSITCTDQNGNAATDTVTVNLLPNTPPTFSGMPASVTVSEGTLISTNIYSISVTDTDSFTCAIGTTTPASAPFSILFGTSVYLDAGAGLATTQYVVPIVCSDSYGSSTGTLTVNVSPNGDPVITGLPVTLSVDETETAGRDLHILVVTDPEGDVITCSVTSSPTGPFSIVQDLAIPEYKLYLDANANLQLNSAVATQHVLTVTCSDANGGSTSGTVYVDVTGNVAPVFTGLPDVYSISENQATEILIWALAVTDPESNPFICSMSVVPSSTPFDLRKNTTTGVYNLYILSNPGFHYDTIQSYIVTFTCVDSPQGASGTAVLTVEIIENRPPQFTNIPGVVSPNPDALNTVIYTSLFTVTATDADQDQVYFSMTADPTTDSFAINTATGEITAARDLQTELISVYVLNVTATDNKLSTSALLTLTLTNINTAPTITNLVLNSVTSVSFSETSAYRTLIYTLNVYDPDSGQTQYVTFDTTPSTEAALFNLTNNAVSLTARKLFNFEDQITYMLAFYVTDSIHMIGPYYLQITVLEEGERCYFDKTLYEATVDEAGIGSGTINLGFSITDPDNPDSHTYTIRSGDDAHLFAIDSTTGIITFAVNYDVDSGSNHPQNATIIIQCTDTYSLTGTATVSIYVDDINDNAPDFNSGGYVVEVNQYDNLGHAIGTLNATDKDSGNNGEVEYTGTSSTGGSYYKIAKNGQILLLSALTFEYGTAHRFHVTAVDHGSPQLTGTTYVDIVYRYRTTTTPTTTTTTLAPTDFWTVENIALIASLGALALLGLAVLLFMLLRNTGCCSGVNGPSSCRQMCKCHKKSPNRVVVTPKNPKASEWKLWDNNDLNIQRKPFVTNVTETAIPQTMKM</sequence>